<dbReference type="Pfam" id="PF00988">
    <property type="entry name" value="CPSase_sm_chain"/>
    <property type="match status" value="1"/>
</dbReference>
<dbReference type="InterPro" id="IPR035686">
    <property type="entry name" value="CPSase_GATase1"/>
</dbReference>
<dbReference type="PROSITE" id="PS51273">
    <property type="entry name" value="GATASE_TYPE_1"/>
    <property type="match status" value="1"/>
</dbReference>
<accession>A0A378J1A8</accession>
<keyword evidence="11" id="KW-0055">Arginine biosynthesis</keyword>
<feature type="binding site" evidence="11">
    <location>
        <position position="251"/>
    </location>
    <ligand>
        <name>L-glutamine</name>
        <dbReference type="ChEBI" id="CHEBI:58359"/>
    </ligand>
</feature>
<dbReference type="GO" id="GO:0005524">
    <property type="term" value="F:ATP binding"/>
    <property type="evidence" value="ECO:0007669"/>
    <property type="project" value="UniProtKB-UniRule"/>
</dbReference>
<dbReference type="HAMAP" id="MF_01209">
    <property type="entry name" value="CPSase_S_chain"/>
    <property type="match status" value="1"/>
</dbReference>
<comment type="pathway">
    <text evidence="2 11">Amino-acid biosynthesis; L-arginine biosynthesis; carbamoyl phosphate from bicarbonate: step 1/1.</text>
</comment>
<dbReference type="InterPro" id="IPR002474">
    <property type="entry name" value="CarbamoylP_synth_ssu_N"/>
</dbReference>
<feature type="active site" evidence="11">
    <location>
        <position position="365"/>
    </location>
</feature>
<dbReference type="CDD" id="cd01744">
    <property type="entry name" value="GATase1_CPSase"/>
    <property type="match status" value="1"/>
</dbReference>
<dbReference type="SMART" id="SM01097">
    <property type="entry name" value="CPSase_sm_chain"/>
    <property type="match status" value="1"/>
</dbReference>
<evidence type="ECO:0000256" key="11">
    <source>
        <dbReference type="HAMAP-Rule" id="MF_01209"/>
    </source>
</evidence>
<evidence type="ECO:0000256" key="5">
    <source>
        <dbReference type="ARBA" id="ARBA00022741"/>
    </source>
</evidence>
<feature type="domain" description="Carbamoyl-phosphate synthase small subunit N-terminal" evidence="12">
    <location>
        <begin position="1"/>
        <end position="130"/>
    </location>
</feature>
<feature type="region of interest" description="CPSase" evidence="11">
    <location>
        <begin position="1"/>
        <end position="190"/>
    </location>
</feature>
<dbReference type="UniPathway" id="UPA00068">
    <property type="reaction ID" value="UER00171"/>
</dbReference>
<organism evidence="13 14">
    <name type="scientific">Legionella donaldsonii</name>
    <dbReference type="NCBI Taxonomy" id="45060"/>
    <lineage>
        <taxon>Bacteria</taxon>
        <taxon>Pseudomonadati</taxon>
        <taxon>Pseudomonadota</taxon>
        <taxon>Gammaproteobacteria</taxon>
        <taxon>Legionellales</taxon>
        <taxon>Legionellaceae</taxon>
        <taxon>Legionella</taxon>
    </lineage>
</organism>
<evidence type="ECO:0000256" key="3">
    <source>
        <dbReference type="ARBA" id="ARBA00007800"/>
    </source>
</evidence>
<dbReference type="NCBIfam" id="TIGR01368">
    <property type="entry name" value="CPSaseIIsmall"/>
    <property type="match status" value="1"/>
</dbReference>
<evidence type="ECO:0000313" key="13">
    <source>
        <dbReference type="EMBL" id="STX40707.1"/>
    </source>
</evidence>
<dbReference type="SUPFAM" id="SSF52021">
    <property type="entry name" value="Carbamoyl phosphate synthetase, small subunit N-terminal domain"/>
    <property type="match status" value="1"/>
</dbReference>
<feature type="active site" description="Nucleophile" evidence="11">
    <location>
        <position position="279"/>
    </location>
</feature>
<dbReference type="GO" id="GO:0004359">
    <property type="term" value="F:glutaminase activity"/>
    <property type="evidence" value="ECO:0007669"/>
    <property type="project" value="RHEA"/>
</dbReference>
<name>A0A378J1A8_9GAMM</name>
<dbReference type="InterPro" id="IPR036480">
    <property type="entry name" value="CarbP_synth_ssu_N_sf"/>
</dbReference>
<comment type="pathway">
    <text evidence="1 11">Pyrimidine metabolism; UMP biosynthesis via de novo pathway; (S)-dihydroorotate from bicarbonate: step 1/3.</text>
</comment>
<comment type="subunit">
    <text evidence="11">Composed of two chains; the small (or glutamine) chain promotes the hydrolysis of glutamine to ammonia, which is used by the large (or ammonia) chain to synthesize carbamoyl phosphate. Tetramer of heterodimers (alpha,beta)4.</text>
</comment>
<feature type="binding site" evidence="11">
    <location>
        <position position="44"/>
    </location>
    <ligand>
        <name>L-glutamine</name>
        <dbReference type="ChEBI" id="CHEBI:58359"/>
    </ligand>
</feature>
<dbReference type="Pfam" id="PF00117">
    <property type="entry name" value="GATase"/>
    <property type="match status" value="1"/>
</dbReference>
<sequence>MAFLILADGTLFQGKAIGAKTHALGEMVFNTSQTGYQEILTDPSYFGQIINFTTPHLGNVGVNQADHESEKIHAAAAVFRDYSPHYSNWRAQDSLENFLLKHHIAALTEIDTRALTLHLREQGSQNGCIVTVDSITPDQALSMLQSAPAMEGSNLATLVSTKKAYLYADPIDALAHMEGSNLATLVSTKKAYLYADPIDALAHIVVIDCGVKTAILKTLATYPIKISVVPDTISFSELTRFSPDGVLLSNGPGDPESCESVIHLASQLLEQQIPIFGICLGHQILALAAGAKTRKMKFGHHGANHPIKCCKTGTVFISSQNHGFVVDEHSLPEHLITTHISLFDGTIAGLAHRNAPAFSFQGHPEANPGPNELMILFQQFFHEVQYAKKH</sequence>
<feature type="binding site" evidence="11">
    <location>
        <position position="323"/>
    </location>
    <ligand>
        <name>L-glutamine</name>
        <dbReference type="ChEBI" id="CHEBI:58359"/>
    </ligand>
</feature>
<comment type="catalytic activity">
    <reaction evidence="9 11">
        <text>hydrogencarbonate + L-glutamine + 2 ATP + H2O = carbamoyl phosphate + L-glutamate + 2 ADP + phosphate + 2 H(+)</text>
        <dbReference type="Rhea" id="RHEA:18633"/>
        <dbReference type="ChEBI" id="CHEBI:15377"/>
        <dbReference type="ChEBI" id="CHEBI:15378"/>
        <dbReference type="ChEBI" id="CHEBI:17544"/>
        <dbReference type="ChEBI" id="CHEBI:29985"/>
        <dbReference type="ChEBI" id="CHEBI:30616"/>
        <dbReference type="ChEBI" id="CHEBI:43474"/>
        <dbReference type="ChEBI" id="CHEBI:58228"/>
        <dbReference type="ChEBI" id="CHEBI:58359"/>
        <dbReference type="ChEBI" id="CHEBI:456216"/>
        <dbReference type="EC" id="6.3.5.5"/>
    </reaction>
</comment>
<comment type="similarity">
    <text evidence="3 11">Belongs to the CarA family.</text>
</comment>
<dbReference type="PRINTS" id="PR00099">
    <property type="entry name" value="CPSGATASE"/>
</dbReference>
<feature type="binding site" evidence="11">
    <location>
        <position position="324"/>
    </location>
    <ligand>
        <name>L-glutamine</name>
        <dbReference type="ChEBI" id="CHEBI:58359"/>
    </ligand>
</feature>
<dbReference type="Gene3D" id="3.50.30.20">
    <property type="entry name" value="Carbamoyl-phosphate synthase small subunit, N-terminal domain"/>
    <property type="match status" value="1"/>
</dbReference>
<feature type="binding site" evidence="11">
    <location>
        <position position="280"/>
    </location>
    <ligand>
        <name>L-glutamine</name>
        <dbReference type="ChEBI" id="CHEBI:58359"/>
    </ligand>
</feature>
<keyword evidence="7 11" id="KW-0315">Glutamine amidotransferase</keyword>
<comment type="catalytic activity">
    <reaction evidence="10 11">
        <text>L-glutamine + H2O = L-glutamate + NH4(+)</text>
        <dbReference type="Rhea" id="RHEA:15889"/>
        <dbReference type="ChEBI" id="CHEBI:15377"/>
        <dbReference type="ChEBI" id="CHEBI:28938"/>
        <dbReference type="ChEBI" id="CHEBI:29985"/>
        <dbReference type="ChEBI" id="CHEBI:58359"/>
    </reaction>
</comment>
<dbReference type="GO" id="GO:0006207">
    <property type="term" value="P:'de novo' pyrimidine nucleobase biosynthetic process"/>
    <property type="evidence" value="ECO:0007669"/>
    <property type="project" value="InterPro"/>
</dbReference>
<dbReference type="GO" id="GO:0044205">
    <property type="term" value="P:'de novo' UMP biosynthetic process"/>
    <property type="evidence" value="ECO:0007669"/>
    <property type="project" value="UniProtKB-UniRule"/>
</dbReference>
<dbReference type="EMBL" id="UGOA01000001">
    <property type="protein sequence ID" value="STX40707.1"/>
    <property type="molecule type" value="Genomic_DNA"/>
</dbReference>
<keyword evidence="4 11" id="KW-0436">Ligase</keyword>
<evidence type="ECO:0000313" key="14">
    <source>
        <dbReference type="Proteomes" id="UP000254677"/>
    </source>
</evidence>
<keyword evidence="11" id="KW-0028">Amino-acid biosynthesis</keyword>
<dbReference type="InterPro" id="IPR017926">
    <property type="entry name" value="GATASE"/>
</dbReference>
<evidence type="ECO:0000256" key="9">
    <source>
        <dbReference type="ARBA" id="ARBA00048816"/>
    </source>
</evidence>
<dbReference type="EC" id="6.3.5.5" evidence="11"/>
<dbReference type="PANTHER" id="PTHR43418:SF7">
    <property type="entry name" value="CARBAMOYL-PHOSPHATE SYNTHASE SMALL CHAIN"/>
    <property type="match status" value="1"/>
</dbReference>
<dbReference type="PRINTS" id="PR00096">
    <property type="entry name" value="GATASE"/>
</dbReference>
<feature type="binding site" evidence="11">
    <location>
        <position position="321"/>
    </location>
    <ligand>
        <name>L-glutamine</name>
        <dbReference type="ChEBI" id="CHEBI:58359"/>
    </ligand>
</feature>
<feature type="binding site" evidence="11">
    <location>
        <position position="283"/>
    </location>
    <ligand>
        <name>L-glutamine</name>
        <dbReference type="ChEBI" id="CHEBI:58359"/>
    </ligand>
</feature>
<keyword evidence="14" id="KW-1185">Reference proteome</keyword>
<feature type="binding site" evidence="11">
    <location>
        <position position="253"/>
    </location>
    <ligand>
        <name>L-glutamine</name>
        <dbReference type="ChEBI" id="CHEBI:58359"/>
    </ligand>
</feature>
<evidence type="ECO:0000256" key="8">
    <source>
        <dbReference type="ARBA" id="ARBA00022975"/>
    </source>
</evidence>
<keyword evidence="8 11" id="KW-0665">Pyrimidine biosynthesis</keyword>
<dbReference type="PANTHER" id="PTHR43418">
    <property type="entry name" value="MULTIFUNCTIONAL TRYPTOPHAN BIOSYNTHESIS PROTEIN-RELATED"/>
    <property type="match status" value="1"/>
</dbReference>
<dbReference type="UniPathway" id="UPA00070">
    <property type="reaction ID" value="UER00115"/>
</dbReference>
<dbReference type="RefSeq" id="WP_115220300.1">
    <property type="nucleotide sequence ID" value="NZ_UGOA01000001.1"/>
</dbReference>
<evidence type="ECO:0000256" key="6">
    <source>
        <dbReference type="ARBA" id="ARBA00022840"/>
    </source>
</evidence>
<proteinExistence type="inferred from homology"/>
<reference evidence="13 14" key="1">
    <citation type="submission" date="2018-06" db="EMBL/GenBank/DDBJ databases">
        <authorList>
            <consortium name="Pathogen Informatics"/>
            <person name="Doyle S."/>
        </authorList>
    </citation>
    <scope>NUCLEOTIDE SEQUENCE [LARGE SCALE GENOMIC DNA]</scope>
    <source>
        <strain evidence="13 14">NCTC13292</strain>
    </source>
</reference>
<dbReference type="NCBIfam" id="NF009475">
    <property type="entry name" value="PRK12838.1"/>
    <property type="match status" value="1"/>
</dbReference>
<evidence type="ECO:0000256" key="10">
    <source>
        <dbReference type="ARBA" id="ARBA00049285"/>
    </source>
</evidence>
<comment type="function">
    <text evidence="11">Small subunit of the glutamine-dependent carbamoyl phosphate synthetase (CPSase). CPSase catalyzes the formation of carbamoyl phosphate from the ammonia moiety of glutamine, carbonate, and phosphate donated by ATP, constituting the first step of 2 biosynthetic pathways, one leading to arginine and/or urea and the other to pyrimidine nucleotides. The small subunit (glutamine amidotransferase) binds and cleaves glutamine to supply the large subunit with the substrate ammonia.</text>
</comment>
<protein>
    <recommendedName>
        <fullName evidence="11">Carbamoyl phosphate synthase small chain</fullName>
        <ecNumber evidence="11">6.3.5.5</ecNumber>
    </recommendedName>
    <alternativeName>
        <fullName evidence="11">Carbamoyl phosphate synthetase glutamine chain</fullName>
    </alternativeName>
</protein>
<dbReference type="GO" id="GO:0006541">
    <property type="term" value="P:glutamine metabolic process"/>
    <property type="evidence" value="ECO:0007669"/>
    <property type="project" value="InterPro"/>
</dbReference>
<dbReference type="AlphaFoldDB" id="A0A378J1A8"/>
<dbReference type="OrthoDB" id="9804328at2"/>
<dbReference type="Gene3D" id="3.40.50.880">
    <property type="match status" value="1"/>
</dbReference>
<dbReference type="Proteomes" id="UP000254677">
    <property type="component" value="Unassembled WGS sequence"/>
</dbReference>
<evidence type="ECO:0000256" key="2">
    <source>
        <dbReference type="ARBA" id="ARBA00005077"/>
    </source>
</evidence>
<dbReference type="GO" id="GO:0004088">
    <property type="term" value="F:carbamoyl-phosphate synthase (glutamine-hydrolyzing) activity"/>
    <property type="evidence" value="ECO:0007669"/>
    <property type="project" value="UniProtKB-UniRule"/>
</dbReference>
<keyword evidence="6 11" id="KW-0067">ATP-binding</keyword>
<dbReference type="InterPro" id="IPR029062">
    <property type="entry name" value="Class_I_gatase-like"/>
</dbReference>
<dbReference type="SUPFAM" id="SSF52317">
    <property type="entry name" value="Class I glutamine amidotransferase-like"/>
    <property type="match status" value="1"/>
</dbReference>
<gene>
    <name evidence="13" type="primary">carA_1</name>
    <name evidence="11" type="synonym">carA</name>
    <name evidence="13" type="ORF">NCTC13292_00449</name>
</gene>
<dbReference type="FunFam" id="3.50.30.20:FF:000001">
    <property type="entry name" value="Carbamoyl-phosphate synthase small chain"/>
    <property type="match status" value="1"/>
</dbReference>
<evidence type="ECO:0000256" key="1">
    <source>
        <dbReference type="ARBA" id="ARBA00004812"/>
    </source>
</evidence>
<evidence type="ECO:0000256" key="7">
    <source>
        <dbReference type="ARBA" id="ARBA00022962"/>
    </source>
</evidence>
<evidence type="ECO:0000256" key="4">
    <source>
        <dbReference type="ARBA" id="ARBA00022598"/>
    </source>
</evidence>
<dbReference type="GO" id="GO:0006526">
    <property type="term" value="P:L-arginine biosynthetic process"/>
    <property type="evidence" value="ECO:0007669"/>
    <property type="project" value="UniProtKB-UniRule"/>
</dbReference>
<feature type="active site" evidence="11">
    <location>
        <position position="363"/>
    </location>
</feature>
<dbReference type="InterPro" id="IPR006274">
    <property type="entry name" value="CarbamoylP_synth_ssu"/>
</dbReference>
<evidence type="ECO:0000259" key="12">
    <source>
        <dbReference type="SMART" id="SM01097"/>
    </source>
</evidence>
<dbReference type="InterPro" id="IPR050472">
    <property type="entry name" value="Anth_synth/Amidotransfase"/>
</dbReference>
<keyword evidence="5 11" id="KW-0547">Nucleotide-binding</keyword>